<dbReference type="Pfam" id="PF00092">
    <property type="entry name" value="VWA"/>
    <property type="match status" value="1"/>
</dbReference>
<dbReference type="SMART" id="SM00327">
    <property type="entry name" value="VWA"/>
    <property type="match status" value="1"/>
</dbReference>
<keyword evidence="1" id="KW-0472">Membrane</keyword>
<dbReference type="NCBIfam" id="TIGR01451">
    <property type="entry name" value="B_ant_repeat"/>
    <property type="match status" value="1"/>
</dbReference>
<dbReference type="InterPro" id="IPR002035">
    <property type="entry name" value="VWF_A"/>
</dbReference>
<dbReference type="SUPFAM" id="SSF49478">
    <property type="entry name" value="Cna protein B-type domain"/>
    <property type="match status" value="2"/>
</dbReference>
<dbReference type="InterPro" id="IPR036465">
    <property type="entry name" value="vWFA_dom_sf"/>
</dbReference>
<dbReference type="InterPro" id="IPR001434">
    <property type="entry name" value="OmcB-like_DUF11"/>
</dbReference>
<dbReference type="InterPro" id="IPR049319">
    <property type="entry name" value="GBS104-like_Ig"/>
</dbReference>
<dbReference type="InterPro" id="IPR013783">
    <property type="entry name" value="Ig-like_fold"/>
</dbReference>
<evidence type="ECO:0000259" key="2">
    <source>
        <dbReference type="PROSITE" id="PS50234"/>
    </source>
</evidence>
<dbReference type="RefSeq" id="WP_206965012.1">
    <property type="nucleotide sequence ID" value="NZ_JAFLVX010000011.1"/>
</dbReference>
<dbReference type="Gene3D" id="3.40.50.410">
    <property type="entry name" value="von Willebrand factor, type A domain"/>
    <property type="match status" value="1"/>
</dbReference>
<keyword evidence="1" id="KW-1133">Transmembrane helix</keyword>
<keyword evidence="4" id="KW-1185">Reference proteome</keyword>
<dbReference type="CDD" id="cd00222">
    <property type="entry name" value="CollagenBindB"/>
    <property type="match status" value="1"/>
</dbReference>
<evidence type="ECO:0000313" key="3">
    <source>
        <dbReference type="EMBL" id="MBO0476108.1"/>
    </source>
</evidence>
<keyword evidence="1" id="KW-0812">Transmembrane</keyword>
<proteinExistence type="predicted"/>
<sequence length="883" mass="98987">MKDKKKFGIVLILVVIINLFTSVIASANTSLMEERTLFEYTQDGNRGGLYPTNGTHIYQGVTEKDTVKNFDFTNTRYPYYPYTKSVASSMEVFDSGYHAYRDKTGQMDVYAKKIVKPTDDPTKFEVTLDVLSGFRETKSPIDIAFVIDKSGSMNEWINSTDTRWTALKKSISYFVDNFPQTIYDTRYALSSFASYSQWGGNYPYFDLGQHQDGSFFTGNTQYVKNNQLLSVNPAGGTPTFVGVEAGVVLLTQPSLGVRADANKYLIYITDGGPTFDGVYEPAFNKRVYTGIENHTQNGIRFSLPQSYYYGNGTQPPSSVTGLENFIGRKYNSVPSAYKYSIGIGSDLVGFPNNRVLQALGPDGRYTVVNNVEADLKEALQSIQDHIMNSLSSITEATIVDPMSDFVELDQDSVKTYQLTLDKNTIHSLSTTDQNAEKYAKEALVDIYDNEINVKNLTLKGDFDKAQGYRVTYQVTLKEPYQEGRFYPTNNRTYLLDKDPNYAIDFAVPAVKHRKTTEVKVDKIWKGDNENHPAIKIALLANNQEVSTVTLNKGELSHVFKELPFYDDDGKKIEYTIKEYPVEGYESTLKRDTDGSFILTNYPKGKFEANKLSDKDKLKPGEEFTYTIKVDNIVTDSTIKQLRVVDDIPNELETIGDVFLNGVNLGGIVNNKLDVTIPTLKGNESALITFKVRVKVKAPEGKILNTAIVTDPEKPDEPEKPTTEVEVIRKTPIKLVKTDIDGKTLLPDAEFALYSIKNGKEELIETKISNQSGVIMFEELASGDYRLVETKAPENYQKLSIEVLFTIDKYGDVTVTDANSEYVTYDVVNNQFEFLVKNEPIPPGGILPETGGRGTFTIQPVAVLLLSVSLILSAYALYRRRKGW</sequence>
<feature type="transmembrane region" description="Helical" evidence="1">
    <location>
        <begin position="855"/>
        <end position="877"/>
    </location>
</feature>
<dbReference type="Proteomes" id="UP000664857">
    <property type="component" value="Unassembled WGS sequence"/>
</dbReference>
<dbReference type="Gene3D" id="2.60.40.1140">
    <property type="entry name" value="Collagen-binding surface protein Cna, B-type domain"/>
    <property type="match status" value="1"/>
</dbReference>
<reference evidence="3 4" key="1">
    <citation type="submission" date="2021-03" db="EMBL/GenBank/DDBJ databases">
        <title>Enterococcal diversity collection.</title>
        <authorList>
            <person name="Gilmore M.S."/>
            <person name="Schwartzman J."/>
            <person name="Van Tyne D."/>
            <person name="Martin M."/>
            <person name="Earl A.M."/>
            <person name="Manson A.L."/>
            <person name="Straub T."/>
            <person name="Salamzade R."/>
            <person name="Saavedra J."/>
            <person name="Lebreton F."/>
            <person name="Prichula J."/>
            <person name="Schaufler K."/>
            <person name="Gaca A."/>
            <person name="Sgardioli B."/>
            <person name="Wagenaar J."/>
            <person name="Strong T."/>
        </authorList>
    </citation>
    <scope>NUCLEOTIDE SEQUENCE [LARGE SCALE GENOMIC DNA]</scope>
    <source>
        <strain evidence="3 4">DIV0080</strain>
    </source>
</reference>
<dbReference type="Gene3D" id="2.60.40.740">
    <property type="match status" value="1"/>
</dbReference>
<dbReference type="Pfam" id="PF17802">
    <property type="entry name" value="SpaA"/>
    <property type="match status" value="1"/>
</dbReference>
<dbReference type="EMBL" id="JAFLVX010000011">
    <property type="protein sequence ID" value="MBO0476108.1"/>
    <property type="molecule type" value="Genomic_DNA"/>
</dbReference>
<gene>
    <name evidence="3" type="ORF">DOK76_03440</name>
</gene>
<dbReference type="InterPro" id="IPR051172">
    <property type="entry name" value="Chlamydia_OmcB"/>
</dbReference>
<evidence type="ECO:0000256" key="1">
    <source>
        <dbReference type="SAM" id="Phobius"/>
    </source>
</evidence>
<dbReference type="Gene3D" id="2.60.40.10">
    <property type="entry name" value="Immunoglobulins"/>
    <property type="match status" value="1"/>
</dbReference>
<dbReference type="Pfam" id="PF05738">
    <property type="entry name" value="Cna_B"/>
    <property type="match status" value="1"/>
</dbReference>
<dbReference type="Gene3D" id="2.60.40.2110">
    <property type="match status" value="1"/>
</dbReference>
<name>A0ABS3HQT2_9ENTE</name>
<dbReference type="InterPro" id="IPR041033">
    <property type="entry name" value="SpaA_PFL_dom_1"/>
</dbReference>
<organism evidence="3 4">
    <name type="scientific">Candidatus Vagococcus giribetii</name>
    <dbReference type="NCBI Taxonomy" id="2230876"/>
    <lineage>
        <taxon>Bacteria</taxon>
        <taxon>Bacillati</taxon>
        <taxon>Bacillota</taxon>
        <taxon>Bacilli</taxon>
        <taxon>Lactobacillales</taxon>
        <taxon>Enterococcaceae</taxon>
        <taxon>Vagococcus</taxon>
    </lineage>
</organism>
<dbReference type="InterPro" id="IPR008454">
    <property type="entry name" value="Collagen-bd_Cna-like_B-typ_dom"/>
</dbReference>
<dbReference type="SUPFAM" id="SSF53300">
    <property type="entry name" value="vWA-like"/>
    <property type="match status" value="1"/>
</dbReference>
<dbReference type="PANTHER" id="PTHR34819">
    <property type="entry name" value="LARGE CYSTEINE-RICH PERIPLASMIC PROTEIN OMCB"/>
    <property type="match status" value="1"/>
</dbReference>
<dbReference type="PROSITE" id="PS50234">
    <property type="entry name" value="VWFA"/>
    <property type="match status" value="1"/>
</dbReference>
<dbReference type="PANTHER" id="PTHR34819:SF3">
    <property type="entry name" value="CELL SURFACE PROTEIN"/>
    <property type="match status" value="1"/>
</dbReference>
<comment type="caution">
    <text evidence="3">The sequence shown here is derived from an EMBL/GenBank/DDBJ whole genome shotgun (WGS) entry which is preliminary data.</text>
</comment>
<dbReference type="CDD" id="cd00198">
    <property type="entry name" value="vWFA"/>
    <property type="match status" value="1"/>
</dbReference>
<dbReference type="InterPro" id="IPR047589">
    <property type="entry name" value="DUF11_rpt"/>
</dbReference>
<evidence type="ECO:0000313" key="4">
    <source>
        <dbReference type="Proteomes" id="UP000664857"/>
    </source>
</evidence>
<protein>
    <submittedName>
        <fullName evidence="3">Cna B-type domain-containing protein</fullName>
    </submittedName>
</protein>
<accession>A0ABS3HQT2</accession>
<dbReference type="Pfam" id="PF21426">
    <property type="entry name" value="GBS104-like_Ig"/>
    <property type="match status" value="1"/>
</dbReference>
<feature type="domain" description="VWFA" evidence="2">
    <location>
        <begin position="142"/>
        <end position="382"/>
    </location>
</feature>
<dbReference type="Pfam" id="PF01345">
    <property type="entry name" value="DUF11"/>
    <property type="match status" value="1"/>
</dbReference>